<gene>
    <name evidence="1" type="ORF">RRG08_058889</name>
</gene>
<protein>
    <submittedName>
        <fullName evidence="1">Uncharacterized protein</fullName>
    </submittedName>
</protein>
<keyword evidence="2" id="KW-1185">Reference proteome</keyword>
<proteinExistence type="predicted"/>
<evidence type="ECO:0000313" key="1">
    <source>
        <dbReference type="EMBL" id="KAK3727473.1"/>
    </source>
</evidence>
<reference evidence="1" key="1">
    <citation type="journal article" date="2023" name="G3 (Bethesda)">
        <title>A reference genome for the long-term kleptoplast-retaining sea slug Elysia crispata morphotype clarki.</title>
        <authorList>
            <person name="Eastman K.E."/>
            <person name="Pendleton A.L."/>
            <person name="Shaikh M.A."/>
            <person name="Suttiyut T."/>
            <person name="Ogas R."/>
            <person name="Tomko P."/>
            <person name="Gavelis G."/>
            <person name="Widhalm J.R."/>
            <person name="Wisecaver J.H."/>
        </authorList>
    </citation>
    <scope>NUCLEOTIDE SEQUENCE</scope>
    <source>
        <strain evidence="1">ECLA1</strain>
    </source>
</reference>
<sequence length="73" mass="8060">MNQRDRACFTRTRAQTSGLECPHQLALEVGGIFGLSRDSPGFTAAQGEQWKQLWLPICGHSVRPTADTNDDKS</sequence>
<name>A0AAE1CQ76_9GAST</name>
<organism evidence="1 2">
    <name type="scientific">Elysia crispata</name>
    <name type="common">lettuce slug</name>
    <dbReference type="NCBI Taxonomy" id="231223"/>
    <lineage>
        <taxon>Eukaryota</taxon>
        <taxon>Metazoa</taxon>
        <taxon>Spiralia</taxon>
        <taxon>Lophotrochozoa</taxon>
        <taxon>Mollusca</taxon>
        <taxon>Gastropoda</taxon>
        <taxon>Heterobranchia</taxon>
        <taxon>Euthyneura</taxon>
        <taxon>Panpulmonata</taxon>
        <taxon>Sacoglossa</taxon>
        <taxon>Placobranchoidea</taxon>
        <taxon>Plakobranchidae</taxon>
        <taxon>Elysia</taxon>
    </lineage>
</organism>
<evidence type="ECO:0000313" key="2">
    <source>
        <dbReference type="Proteomes" id="UP001283361"/>
    </source>
</evidence>
<comment type="caution">
    <text evidence="1">The sequence shown here is derived from an EMBL/GenBank/DDBJ whole genome shotgun (WGS) entry which is preliminary data.</text>
</comment>
<dbReference type="EMBL" id="JAWDGP010007240">
    <property type="protein sequence ID" value="KAK3727473.1"/>
    <property type="molecule type" value="Genomic_DNA"/>
</dbReference>
<dbReference type="Proteomes" id="UP001283361">
    <property type="component" value="Unassembled WGS sequence"/>
</dbReference>
<dbReference type="AlphaFoldDB" id="A0AAE1CQ76"/>
<accession>A0AAE1CQ76</accession>